<dbReference type="Pfam" id="PF13432">
    <property type="entry name" value="TPR_16"/>
    <property type="match status" value="1"/>
</dbReference>
<sequence length="380" mass="44824">MIKKLKLVLGLLFISQAGAQSPAVTVADSLYRLGNYTKAINEYTKDPSSYARMQIARAYNAIGNYHKSMLEYEVLTEKEENLQTASYELGKLYLKTKLFDKAKETFNGLILEDNSNPQYHYQLGLSYSGLGNLEAGLRAYTNAYKIDSTHLRSIGKIGIHYLIKREKDSVLKYVDKGLDFYPKSLELINLKALAYYNDNNFEEAIPWLERLLELGNEKEYIYEKLGRSYREELKYDKALLAYEKLKEFDDTNPKPWLEMGHIYWYKKEYEKAISHIKESIELQQFSFPKEYTALARIYLEMRNKGKALEYYKLAHKEEPENFLTYYQVCFLADHYYKDSATKLRYYESFLEKYKETESPFHNYVEKRISELKAEIHLAQE</sequence>
<dbReference type="InterPro" id="IPR011990">
    <property type="entry name" value="TPR-like_helical_dom_sf"/>
</dbReference>
<comment type="caution">
    <text evidence="3">The sequence shown here is derived from an EMBL/GenBank/DDBJ whole genome shotgun (WGS) entry which is preliminary data.</text>
</comment>
<accession>A0A6P0UIG5</accession>
<organism evidence="3 4">
    <name type="scientific">Leptobacterium flavescens</name>
    <dbReference type="NCBI Taxonomy" id="472055"/>
    <lineage>
        <taxon>Bacteria</taxon>
        <taxon>Pseudomonadati</taxon>
        <taxon>Bacteroidota</taxon>
        <taxon>Flavobacteriia</taxon>
        <taxon>Flavobacteriales</taxon>
        <taxon>Flavobacteriaceae</taxon>
        <taxon>Leptobacterium</taxon>
    </lineage>
</organism>
<dbReference type="SMART" id="SM00028">
    <property type="entry name" value="TPR"/>
    <property type="match status" value="7"/>
</dbReference>
<dbReference type="AlphaFoldDB" id="A0A6P0UIG5"/>
<dbReference type="PANTHER" id="PTHR12558">
    <property type="entry name" value="CELL DIVISION CYCLE 16,23,27"/>
    <property type="match status" value="1"/>
</dbReference>
<name>A0A6P0UIG5_9FLAO</name>
<dbReference type="RefSeq" id="WP_163605797.1">
    <property type="nucleotide sequence ID" value="NZ_JAABOO010000001.1"/>
</dbReference>
<dbReference type="PANTHER" id="PTHR12558:SF13">
    <property type="entry name" value="CELL DIVISION CYCLE PROTEIN 27 HOMOLOG"/>
    <property type="match status" value="1"/>
</dbReference>
<gene>
    <name evidence="3" type="ORF">GWK08_05005</name>
</gene>
<evidence type="ECO:0000256" key="1">
    <source>
        <dbReference type="PROSITE-ProRule" id="PRU00339"/>
    </source>
</evidence>
<evidence type="ECO:0000256" key="2">
    <source>
        <dbReference type="SAM" id="SignalP"/>
    </source>
</evidence>
<evidence type="ECO:0000313" key="4">
    <source>
        <dbReference type="Proteomes" id="UP000468581"/>
    </source>
</evidence>
<keyword evidence="4" id="KW-1185">Reference proteome</keyword>
<keyword evidence="2" id="KW-0732">Signal</keyword>
<dbReference type="Gene3D" id="1.25.40.10">
    <property type="entry name" value="Tetratricopeptide repeat domain"/>
    <property type="match status" value="1"/>
</dbReference>
<feature type="repeat" description="TPR" evidence="1">
    <location>
        <begin position="219"/>
        <end position="252"/>
    </location>
</feature>
<feature type="chain" id="PRO_5026911464" evidence="2">
    <location>
        <begin position="20"/>
        <end position="380"/>
    </location>
</feature>
<dbReference type="SUPFAM" id="SSF48452">
    <property type="entry name" value="TPR-like"/>
    <property type="match status" value="2"/>
</dbReference>
<dbReference type="PROSITE" id="PS50005">
    <property type="entry name" value="TPR"/>
    <property type="match status" value="4"/>
</dbReference>
<feature type="repeat" description="TPR" evidence="1">
    <location>
        <begin position="288"/>
        <end position="321"/>
    </location>
</feature>
<feature type="repeat" description="TPR" evidence="1">
    <location>
        <begin position="117"/>
        <end position="150"/>
    </location>
</feature>
<dbReference type="InterPro" id="IPR019734">
    <property type="entry name" value="TPR_rpt"/>
</dbReference>
<dbReference type="Proteomes" id="UP000468581">
    <property type="component" value="Unassembled WGS sequence"/>
</dbReference>
<proteinExistence type="predicted"/>
<protein>
    <submittedName>
        <fullName evidence="3">Tetratricopeptide repeat protein</fullName>
    </submittedName>
</protein>
<dbReference type="EMBL" id="JAABOO010000001">
    <property type="protein sequence ID" value="NER12787.1"/>
    <property type="molecule type" value="Genomic_DNA"/>
</dbReference>
<keyword evidence="1" id="KW-0802">TPR repeat</keyword>
<evidence type="ECO:0000313" key="3">
    <source>
        <dbReference type="EMBL" id="NER12787.1"/>
    </source>
</evidence>
<feature type="signal peptide" evidence="2">
    <location>
        <begin position="1"/>
        <end position="19"/>
    </location>
</feature>
<dbReference type="Pfam" id="PF13181">
    <property type="entry name" value="TPR_8"/>
    <property type="match status" value="4"/>
</dbReference>
<feature type="repeat" description="TPR" evidence="1">
    <location>
        <begin position="253"/>
        <end position="286"/>
    </location>
</feature>
<reference evidence="3 4" key="1">
    <citation type="submission" date="2020-01" db="EMBL/GenBank/DDBJ databases">
        <title>Leptobacterium flavescens.</title>
        <authorList>
            <person name="Wang G."/>
        </authorList>
    </citation>
    <scope>NUCLEOTIDE SEQUENCE [LARGE SCALE GENOMIC DNA]</scope>
    <source>
        <strain evidence="3 4">KCTC 22160</strain>
    </source>
</reference>